<evidence type="ECO:0000256" key="5">
    <source>
        <dbReference type="ARBA" id="ARBA00023018"/>
    </source>
</evidence>
<dbReference type="CDD" id="cd19064">
    <property type="entry name" value="LGIC_TM_nAChR"/>
    <property type="match status" value="1"/>
</dbReference>
<keyword evidence="11" id="KW-1071">Ligand-gated ion channel</keyword>
<dbReference type="PRINTS" id="PR00254">
    <property type="entry name" value="NICOTINICR"/>
</dbReference>
<evidence type="ECO:0000259" key="15">
    <source>
        <dbReference type="Pfam" id="PF02931"/>
    </source>
</evidence>
<dbReference type="PROSITE" id="PS00236">
    <property type="entry name" value="NEUROTR_ION_CHANNEL"/>
    <property type="match status" value="1"/>
</dbReference>
<keyword evidence="2" id="KW-1003">Cell membrane</keyword>
<evidence type="ECO:0000256" key="2">
    <source>
        <dbReference type="ARBA" id="ARBA00022475"/>
    </source>
</evidence>
<dbReference type="InterPro" id="IPR038050">
    <property type="entry name" value="Neuro_actylchol_rec"/>
</dbReference>
<dbReference type="Gene3D" id="1.20.58.390">
    <property type="entry name" value="Neurotransmitter-gated ion-channel transmembrane domain"/>
    <property type="match status" value="2"/>
</dbReference>
<comment type="subcellular location">
    <subcellularLocation>
        <location evidence="13">Synaptic cell membrane</location>
        <topology evidence="13">Multi-pass membrane protein</topology>
    </subcellularLocation>
</comment>
<dbReference type="SUPFAM" id="SSF63712">
    <property type="entry name" value="Nicotinic receptor ligand binding domain-like"/>
    <property type="match status" value="1"/>
</dbReference>
<dbReference type="InterPro" id="IPR018000">
    <property type="entry name" value="Neurotransmitter_ion_chnl_CS"/>
</dbReference>
<keyword evidence="9" id="KW-0675">Receptor</keyword>
<keyword evidence="7 14" id="KW-0472">Membrane</keyword>
<keyword evidence="12 14" id="KW-0407">Ion channel</keyword>
<dbReference type="PRINTS" id="PR00252">
    <property type="entry name" value="NRIONCHANNEL"/>
</dbReference>
<keyword evidence="5" id="KW-0770">Synapse</keyword>
<evidence type="ECO:0000256" key="7">
    <source>
        <dbReference type="ARBA" id="ARBA00023136"/>
    </source>
</evidence>
<evidence type="ECO:0000256" key="11">
    <source>
        <dbReference type="ARBA" id="ARBA00023286"/>
    </source>
</evidence>
<dbReference type="Proteomes" id="UP001642483">
    <property type="component" value="Unassembled WGS sequence"/>
</dbReference>
<comment type="similarity">
    <text evidence="14">Belongs to the ligand-gated ion channel (TC 1.A.9) family.</text>
</comment>
<protein>
    <submittedName>
        <fullName evidence="17">Uncharacterized protein</fullName>
    </submittedName>
</protein>
<evidence type="ECO:0000256" key="8">
    <source>
        <dbReference type="ARBA" id="ARBA00023157"/>
    </source>
</evidence>
<evidence type="ECO:0000256" key="4">
    <source>
        <dbReference type="ARBA" id="ARBA00022989"/>
    </source>
</evidence>
<feature type="transmembrane region" description="Helical" evidence="14">
    <location>
        <begin position="299"/>
        <end position="317"/>
    </location>
</feature>
<dbReference type="SUPFAM" id="SSF90112">
    <property type="entry name" value="Neurotransmitter-gated ion-channel transmembrane pore"/>
    <property type="match status" value="1"/>
</dbReference>
<proteinExistence type="inferred from homology"/>
<organism evidence="17 18">
    <name type="scientific">Clavelina lepadiformis</name>
    <name type="common">Light-bulb sea squirt</name>
    <name type="synonym">Ascidia lepadiformis</name>
    <dbReference type="NCBI Taxonomy" id="159417"/>
    <lineage>
        <taxon>Eukaryota</taxon>
        <taxon>Metazoa</taxon>
        <taxon>Chordata</taxon>
        <taxon>Tunicata</taxon>
        <taxon>Ascidiacea</taxon>
        <taxon>Aplousobranchia</taxon>
        <taxon>Clavelinidae</taxon>
        <taxon>Clavelina</taxon>
    </lineage>
</organism>
<evidence type="ECO:0000256" key="6">
    <source>
        <dbReference type="ARBA" id="ARBA00023065"/>
    </source>
</evidence>
<reference evidence="17 18" key="1">
    <citation type="submission" date="2024-02" db="EMBL/GenBank/DDBJ databases">
        <authorList>
            <person name="Daric V."/>
            <person name="Darras S."/>
        </authorList>
    </citation>
    <scope>NUCLEOTIDE SEQUENCE [LARGE SCALE GENOMIC DNA]</scope>
</reference>
<dbReference type="InterPro" id="IPR036719">
    <property type="entry name" value="Neuro-gated_channel_TM_sf"/>
</dbReference>
<keyword evidence="4 14" id="KW-1133">Transmembrane helix</keyword>
<feature type="domain" description="Neurotransmitter-gated ion-channel ligand-binding" evidence="15">
    <location>
        <begin position="47"/>
        <end position="263"/>
    </location>
</feature>
<evidence type="ECO:0000256" key="3">
    <source>
        <dbReference type="ARBA" id="ARBA00022692"/>
    </source>
</evidence>
<evidence type="ECO:0000256" key="12">
    <source>
        <dbReference type="ARBA" id="ARBA00023303"/>
    </source>
</evidence>
<evidence type="ECO:0000256" key="13">
    <source>
        <dbReference type="ARBA" id="ARBA00034099"/>
    </source>
</evidence>
<dbReference type="Pfam" id="PF02931">
    <property type="entry name" value="Neur_chan_LBD"/>
    <property type="match status" value="1"/>
</dbReference>
<sequence>MSFYVTELFTTSTIKLIPCEPRCYLKHSNSSICLLLVTLCHAKNRNNLLDDLLNSDVYDSKVRPVPFYNESLKIKFKMYFNQILDVSEVSQKIETKVWLSHIWSDPRLEWDPQQYDGIKSIHVPTTDNRIWLPILVLYNNADGDFSITKFTKATVNYKGIVEWKPPAIFKSFCEIKVADFPFDTQNCTMKIGLWSEGQNLIDMVNSDGEVKNHTCDNPDVSTYKENGEWDLLTTGCYKHYVNYTCCIGAYVDMTYYFKLQRRPLYLIINILFPTMLFSFLTCAVFYLPSDAGEKMTLSISLLLSLIVFLLVVVETVPSTAKGVPLLCQYIVFTMVLVCLSIMITVVVLNVHYRGSATHVMSDRVKKIFMVWLPKLIFSSTMKKMDPYKSESEKTNQFCKDISDISGRDVNFQKPCLLRDDVQRAVDGVNFVSEYFQDQKESQEKEDQWKYVAMVIDHFLLYIFIALCLFGTIGIFGKRLIEFNAEKA</sequence>
<feature type="transmembrane region" description="Helical" evidence="14">
    <location>
        <begin position="329"/>
        <end position="352"/>
    </location>
</feature>
<keyword evidence="3 14" id="KW-0812">Transmembrane</keyword>
<keyword evidence="8" id="KW-1015">Disulfide bond</keyword>
<dbReference type="EMBL" id="CAWYQH010000001">
    <property type="protein sequence ID" value="CAK8672285.1"/>
    <property type="molecule type" value="Genomic_DNA"/>
</dbReference>
<evidence type="ECO:0000256" key="1">
    <source>
        <dbReference type="ARBA" id="ARBA00022448"/>
    </source>
</evidence>
<accession>A0ABP0F1G7</accession>
<dbReference type="InterPro" id="IPR006202">
    <property type="entry name" value="Neur_chan_lig-bd"/>
</dbReference>
<dbReference type="InterPro" id="IPR002394">
    <property type="entry name" value="Nicotinic_acetylcholine_rcpt"/>
</dbReference>
<feature type="transmembrane region" description="Helical" evidence="14">
    <location>
        <begin position="264"/>
        <end position="287"/>
    </location>
</feature>
<dbReference type="Pfam" id="PF02932">
    <property type="entry name" value="Neur_chan_memb"/>
    <property type="match status" value="1"/>
</dbReference>
<gene>
    <name evidence="17" type="ORF">CVLEPA_LOCUS1248</name>
</gene>
<feature type="transmembrane region" description="Helical" evidence="14">
    <location>
        <begin position="458"/>
        <end position="476"/>
    </location>
</feature>
<evidence type="ECO:0000256" key="9">
    <source>
        <dbReference type="ARBA" id="ARBA00023170"/>
    </source>
</evidence>
<feature type="domain" description="Neurotransmitter-gated ion-channel transmembrane" evidence="16">
    <location>
        <begin position="270"/>
        <end position="475"/>
    </location>
</feature>
<evidence type="ECO:0000313" key="18">
    <source>
        <dbReference type="Proteomes" id="UP001642483"/>
    </source>
</evidence>
<dbReference type="InterPro" id="IPR006029">
    <property type="entry name" value="Neurotrans-gated_channel_TM"/>
</dbReference>
<keyword evidence="1 14" id="KW-0813">Transport</keyword>
<keyword evidence="10" id="KW-0325">Glycoprotein</keyword>
<dbReference type="CDD" id="cd18997">
    <property type="entry name" value="LGIC_ECD_nAChR"/>
    <property type="match status" value="1"/>
</dbReference>
<comment type="caution">
    <text evidence="17">The sequence shown here is derived from an EMBL/GenBank/DDBJ whole genome shotgun (WGS) entry which is preliminary data.</text>
</comment>
<name>A0ABP0F1G7_CLALP</name>
<dbReference type="InterPro" id="IPR036734">
    <property type="entry name" value="Neur_chan_lig-bd_sf"/>
</dbReference>
<dbReference type="Gene3D" id="2.70.170.10">
    <property type="entry name" value="Neurotransmitter-gated ion-channel ligand-binding domain"/>
    <property type="match status" value="1"/>
</dbReference>
<keyword evidence="6 14" id="KW-0406">Ion transport</keyword>
<evidence type="ECO:0000259" key="16">
    <source>
        <dbReference type="Pfam" id="PF02932"/>
    </source>
</evidence>
<evidence type="ECO:0000313" key="17">
    <source>
        <dbReference type="EMBL" id="CAK8672285.1"/>
    </source>
</evidence>
<dbReference type="PANTHER" id="PTHR18945">
    <property type="entry name" value="NEUROTRANSMITTER GATED ION CHANNEL"/>
    <property type="match status" value="1"/>
</dbReference>
<evidence type="ECO:0000256" key="10">
    <source>
        <dbReference type="ARBA" id="ARBA00023180"/>
    </source>
</evidence>
<evidence type="ECO:0000256" key="14">
    <source>
        <dbReference type="RuleBase" id="RU000687"/>
    </source>
</evidence>
<keyword evidence="18" id="KW-1185">Reference proteome</keyword>
<dbReference type="InterPro" id="IPR006201">
    <property type="entry name" value="Neur_channel"/>
</dbReference>